<feature type="transmembrane region" description="Helical" evidence="6">
    <location>
        <begin position="104"/>
        <end position="128"/>
    </location>
</feature>
<proteinExistence type="predicted"/>
<dbReference type="InterPro" id="IPR003339">
    <property type="entry name" value="ABC/ECF_trnsptr_transmembrane"/>
</dbReference>
<protein>
    <submittedName>
        <fullName evidence="7">Cobalt ECF transporter T component CbiQ</fullName>
    </submittedName>
</protein>
<evidence type="ECO:0000313" key="8">
    <source>
        <dbReference type="Proteomes" id="UP001351900"/>
    </source>
</evidence>
<dbReference type="InterPro" id="IPR012809">
    <property type="entry name" value="ECF_CbiQ"/>
</dbReference>
<dbReference type="NCBIfam" id="TIGR02454">
    <property type="entry name" value="ECF_T_CbiQ"/>
    <property type="match status" value="1"/>
</dbReference>
<keyword evidence="2" id="KW-1003">Cell membrane</keyword>
<keyword evidence="3 6" id="KW-0812">Transmembrane</keyword>
<evidence type="ECO:0000256" key="4">
    <source>
        <dbReference type="ARBA" id="ARBA00022989"/>
    </source>
</evidence>
<sequence>MSTLDWGHREGTSLLHRAPARTKLVGTVAFAAVVVATPRDWFLAFAVYALVVFSALVIARVPPRVVARRMTIELPFVVFALLLPFIATGPTIEVGPFTLAVEGLWGAWALLAKATLAVGAATVLISTTEPRRMVQALGQLRLPAVLTSIIGFMIRYLDLIVEETRRMRIARESRGFRARGLASWRIIAQAAGSVIVRSHARGERVHLAMLSRGGAG</sequence>
<evidence type="ECO:0000256" key="3">
    <source>
        <dbReference type="ARBA" id="ARBA00022692"/>
    </source>
</evidence>
<dbReference type="InterPro" id="IPR051611">
    <property type="entry name" value="ECF_transporter_component"/>
</dbReference>
<comment type="caution">
    <text evidence="7">The sequence shown here is derived from an EMBL/GenBank/DDBJ whole genome shotgun (WGS) entry which is preliminary data.</text>
</comment>
<evidence type="ECO:0000256" key="5">
    <source>
        <dbReference type="ARBA" id="ARBA00023136"/>
    </source>
</evidence>
<gene>
    <name evidence="7" type="primary">cbiQ</name>
    <name evidence="7" type="ORF">V2V91_10525</name>
</gene>
<evidence type="ECO:0000256" key="1">
    <source>
        <dbReference type="ARBA" id="ARBA00004651"/>
    </source>
</evidence>
<organism evidence="7 8">
    <name type="scientific">Microbacterium schleiferi</name>
    <dbReference type="NCBI Taxonomy" id="69362"/>
    <lineage>
        <taxon>Bacteria</taxon>
        <taxon>Bacillati</taxon>
        <taxon>Actinomycetota</taxon>
        <taxon>Actinomycetes</taxon>
        <taxon>Micrococcales</taxon>
        <taxon>Microbacteriaceae</taxon>
        <taxon>Microbacterium</taxon>
    </lineage>
</organism>
<keyword evidence="8" id="KW-1185">Reference proteome</keyword>
<dbReference type="Pfam" id="PF02361">
    <property type="entry name" value="CbiQ"/>
    <property type="match status" value="1"/>
</dbReference>
<dbReference type="PANTHER" id="PTHR34857">
    <property type="entry name" value="SLL0384 PROTEIN"/>
    <property type="match status" value="1"/>
</dbReference>
<dbReference type="PANTHER" id="PTHR34857:SF2">
    <property type="entry name" value="SLL0384 PROTEIN"/>
    <property type="match status" value="1"/>
</dbReference>
<dbReference type="CDD" id="cd16914">
    <property type="entry name" value="EcfT"/>
    <property type="match status" value="1"/>
</dbReference>
<dbReference type="EMBL" id="JAZHOV010000005">
    <property type="protein sequence ID" value="MEF2255562.1"/>
    <property type="molecule type" value="Genomic_DNA"/>
</dbReference>
<keyword evidence="5 6" id="KW-0472">Membrane</keyword>
<dbReference type="RefSeq" id="WP_331791802.1">
    <property type="nucleotide sequence ID" value="NZ_BAAAUO010000011.1"/>
</dbReference>
<dbReference type="Proteomes" id="UP001351900">
    <property type="component" value="Unassembled WGS sequence"/>
</dbReference>
<evidence type="ECO:0000256" key="6">
    <source>
        <dbReference type="SAM" id="Phobius"/>
    </source>
</evidence>
<evidence type="ECO:0000256" key="2">
    <source>
        <dbReference type="ARBA" id="ARBA00022475"/>
    </source>
</evidence>
<name>A0ABU7V7D1_9MICO</name>
<comment type="subcellular location">
    <subcellularLocation>
        <location evidence="1">Cell membrane</location>
        <topology evidence="1">Multi-pass membrane protein</topology>
    </subcellularLocation>
</comment>
<reference evidence="7 8" key="1">
    <citation type="submission" date="2024-01" db="EMBL/GenBank/DDBJ databases">
        <title>the genome sequence of strain Microbacterium schleiferi NBRC 15075.</title>
        <authorList>
            <person name="Ding Y."/>
            <person name="Zhang G."/>
        </authorList>
    </citation>
    <scope>NUCLEOTIDE SEQUENCE [LARGE SCALE GENOMIC DNA]</scope>
    <source>
        <strain evidence="7 8">NBRC 15075</strain>
    </source>
</reference>
<feature type="transmembrane region" description="Helical" evidence="6">
    <location>
        <begin position="41"/>
        <end position="62"/>
    </location>
</feature>
<keyword evidence="4 6" id="KW-1133">Transmembrane helix</keyword>
<accession>A0ABU7V7D1</accession>
<evidence type="ECO:0000313" key="7">
    <source>
        <dbReference type="EMBL" id="MEF2255562.1"/>
    </source>
</evidence>
<feature type="transmembrane region" description="Helical" evidence="6">
    <location>
        <begin position="74"/>
        <end position="92"/>
    </location>
</feature>